<keyword evidence="3" id="KW-0520">NAD</keyword>
<dbReference type="Gene3D" id="3.40.50.720">
    <property type="entry name" value="NAD(P)-binding Rossmann-like Domain"/>
    <property type="match status" value="1"/>
</dbReference>
<accession>A0AAJ5JZX9</accession>
<sequence>MNRLAGKNVLVTAAGQGIGRAIAERLIAEGGNVTATDLRPELLEGLDARTRALDVTRRDQIQALVDELGTVDVLVNSAGFVHNGTILDTTDADWDFSFNLNARSMFWTMQAVLPGMLATGGGCIINVASVASSILGVPNRFVYGASKAAVIGMTRSVAADYVTRGVRVNAICPGTVESPSLRERIRAQAAASGEDEETVYAAFVARQPLGRIGKPGEVAALAAYLASDEASFTTGQIHVIDGGWSNA</sequence>
<dbReference type="PRINTS" id="PR00080">
    <property type="entry name" value="SDRFAMILY"/>
</dbReference>
<dbReference type="InterPro" id="IPR002347">
    <property type="entry name" value="SDR_fam"/>
</dbReference>
<evidence type="ECO:0000256" key="1">
    <source>
        <dbReference type="ARBA" id="ARBA00006484"/>
    </source>
</evidence>
<organism evidence="5 6">
    <name type="scientific">Deinococcus metallilatus</name>
    <dbReference type="NCBI Taxonomy" id="1211322"/>
    <lineage>
        <taxon>Bacteria</taxon>
        <taxon>Thermotogati</taxon>
        <taxon>Deinococcota</taxon>
        <taxon>Deinococci</taxon>
        <taxon>Deinococcales</taxon>
        <taxon>Deinococcaceae</taxon>
        <taxon>Deinococcus</taxon>
    </lineage>
</organism>
<dbReference type="FunFam" id="3.40.50.720:FF:000084">
    <property type="entry name" value="Short-chain dehydrogenase reductase"/>
    <property type="match status" value="1"/>
</dbReference>
<dbReference type="Pfam" id="PF13561">
    <property type="entry name" value="adh_short_C2"/>
    <property type="match status" value="1"/>
</dbReference>
<evidence type="ECO:0000313" key="6">
    <source>
        <dbReference type="Proteomes" id="UP000308000"/>
    </source>
</evidence>
<dbReference type="EMBL" id="JACHFV010000001">
    <property type="protein sequence ID" value="MBB5293506.1"/>
    <property type="molecule type" value="Genomic_DNA"/>
</dbReference>
<keyword evidence="7" id="KW-1185">Reference proteome</keyword>
<dbReference type="RefSeq" id="WP_129117198.1">
    <property type="nucleotide sequence ID" value="NZ_BSUI01000012.1"/>
</dbReference>
<dbReference type="EMBL" id="VBRC01000001">
    <property type="protein sequence ID" value="TLK32199.1"/>
    <property type="molecule type" value="Genomic_DNA"/>
</dbReference>
<protein>
    <submittedName>
        <fullName evidence="4">2-keto-3-deoxy-L-fuconate dehydrogenase</fullName>
        <ecNumber evidence="4">1.1.1.-</ecNumber>
    </submittedName>
    <submittedName>
        <fullName evidence="5">SDR family oxidoreductase</fullName>
    </submittedName>
</protein>
<reference evidence="4 7" key="2">
    <citation type="submission" date="2020-08" db="EMBL/GenBank/DDBJ databases">
        <title>Genomic Encyclopedia of Type Strains, Phase IV (KMG-IV): sequencing the most valuable type-strain genomes for metagenomic binning, comparative biology and taxonomic classification.</title>
        <authorList>
            <person name="Goeker M."/>
        </authorList>
    </citation>
    <scope>NUCLEOTIDE SEQUENCE [LARGE SCALE GENOMIC DNA]</scope>
    <source>
        <strain evidence="4 7">DSM 105434</strain>
    </source>
</reference>
<dbReference type="AlphaFoldDB" id="A0AAJ5JZX9"/>
<dbReference type="GO" id="GO:0016491">
    <property type="term" value="F:oxidoreductase activity"/>
    <property type="evidence" value="ECO:0007669"/>
    <property type="project" value="UniProtKB-KW"/>
</dbReference>
<comment type="caution">
    <text evidence="5">The sequence shown here is derived from an EMBL/GenBank/DDBJ whole genome shotgun (WGS) entry which is preliminary data.</text>
</comment>
<evidence type="ECO:0000313" key="5">
    <source>
        <dbReference type="EMBL" id="TLK32199.1"/>
    </source>
</evidence>
<dbReference type="InterPro" id="IPR020904">
    <property type="entry name" value="Sc_DH/Rdtase_CS"/>
</dbReference>
<reference evidence="5 6" key="1">
    <citation type="submission" date="2019-04" db="EMBL/GenBank/DDBJ databases">
        <title>Deinococcus metalilatus MA1002 mutant No.5.</title>
        <authorList>
            <person name="Park W."/>
            <person name="Park C."/>
        </authorList>
    </citation>
    <scope>NUCLEOTIDE SEQUENCE [LARGE SCALE GENOMIC DNA]</scope>
    <source>
        <strain evidence="5 6">MA1002-m5</strain>
    </source>
</reference>
<evidence type="ECO:0000256" key="3">
    <source>
        <dbReference type="ARBA" id="ARBA00023027"/>
    </source>
</evidence>
<keyword evidence="2 4" id="KW-0560">Oxidoreductase</keyword>
<dbReference type="Proteomes" id="UP000536909">
    <property type="component" value="Unassembled WGS sequence"/>
</dbReference>
<dbReference type="EC" id="1.1.1.-" evidence="4"/>
<dbReference type="Proteomes" id="UP000308000">
    <property type="component" value="Unassembled WGS sequence"/>
</dbReference>
<dbReference type="PANTHER" id="PTHR43477:SF4">
    <property type="entry name" value="DEHYDROGENASE_REDUCTASE SDR FAMILY MEMBER 6"/>
    <property type="match status" value="1"/>
</dbReference>
<dbReference type="PRINTS" id="PR00081">
    <property type="entry name" value="GDHRDH"/>
</dbReference>
<evidence type="ECO:0000313" key="7">
    <source>
        <dbReference type="Proteomes" id="UP000536909"/>
    </source>
</evidence>
<evidence type="ECO:0000313" key="4">
    <source>
        <dbReference type="EMBL" id="MBB5293506.1"/>
    </source>
</evidence>
<gene>
    <name evidence="5" type="ORF">FCS05_01730</name>
    <name evidence="4" type="ORF">HNQ10_000319</name>
</gene>
<evidence type="ECO:0000256" key="2">
    <source>
        <dbReference type="ARBA" id="ARBA00023002"/>
    </source>
</evidence>
<dbReference type="SUPFAM" id="SSF51735">
    <property type="entry name" value="NAD(P)-binding Rossmann-fold domains"/>
    <property type="match status" value="1"/>
</dbReference>
<dbReference type="InterPro" id="IPR051122">
    <property type="entry name" value="SDR_DHRS6-like"/>
</dbReference>
<proteinExistence type="inferred from homology"/>
<name>A0AAJ5JZX9_9DEIO</name>
<dbReference type="PANTHER" id="PTHR43477">
    <property type="entry name" value="DIHYDROANTICAPSIN 7-DEHYDROGENASE"/>
    <property type="match status" value="1"/>
</dbReference>
<comment type="similarity">
    <text evidence="1">Belongs to the short-chain dehydrogenases/reductases (SDR) family.</text>
</comment>
<dbReference type="InterPro" id="IPR036291">
    <property type="entry name" value="NAD(P)-bd_dom_sf"/>
</dbReference>
<dbReference type="PROSITE" id="PS00061">
    <property type="entry name" value="ADH_SHORT"/>
    <property type="match status" value="1"/>
</dbReference>